<proteinExistence type="inferred from homology"/>
<dbReference type="RefSeq" id="WP_259611367.1">
    <property type="nucleotide sequence ID" value="NZ_CP091139.2"/>
</dbReference>
<evidence type="ECO:0000313" key="4">
    <source>
        <dbReference type="Proteomes" id="UP001054811"/>
    </source>
</evidence>
<keyword evidence="4" id="KW-1185">Reference proteome</keyword>
<dbReference type="InterPro" id="IPR014729">
    <property type="entry name" value="Rossmann-like_a/b/a_fold"/>
</dbReference>
<organism evidence="3 4">
    <name type="scientific">Microbacterium elymi</name>
    <dbReference type="NCBI Taxonomy" id="2909587"/>
    <lineage>
        <taxon>Bacteria</taxon>
        <taxon>Bacillati</taxon>
        <taxon>Actinomycetota</taxon>
        <taxon>Actinomycetes</taxon>
        <taxon>Micrococcales</taxon>
        <taxon>Microbacteriaceae</taxon>
        <taxon>Microbacterium</taxon>
    </lineage>
</organism>
<reference evidence="3" key="1">
    <citation type="submission" date="2022-01" db="EMBL/GenBank/DDBJ databases">
        <title>Microbacterium eymi and Microbacterium rhizovicinus sp. nov., isolated from the rhizospheric soil of Elymus tsukushiensis, a plant native to the Dokdo Islands, Republic of Korea.</title>
        <authorList>
            <person name="Hwang Y.J."/>
        </authorList>
    </citation>
    <scope>NUCLEOTIDE SEQUENCE</scope>
    <source>
        <strain evidence="3">KUDC0405</strain>
    </source>
</reference>
<evidence type="ECO:0000256" key="1">
    <source>
        <dbReference type="ARBA" id="ARBA00008791"/>
    </source>
</evidence>
<protein>
    <submittedName>
        <fullName evidence="3">Universal stress protein</fullName>
    </submittedName>
</protein>
<comment type="similarity">
    <text evidence="1">Belongs to the universal stress protein A family.</text>
</comment>
<evidence type="ECO:0000313" key="3">
    <source>
        <dbReference type="EMBL" id="UUT34835.1"/>
    </source>
</evidence>
<dbReference type="Proteomes" id="UP001054811">
    <property type="component" value="Chromosome"/>
</dbReference>
<evidence type="ECO:0000259" key="2">
    <source>
        <dbReference type="Pfam" id="PF00582"/>
    </source>
</evidence>
<feature type="domain" description="UspA" evidence="2">
    <location>
        <begin position="8"/>
        <end position="140"/>
    </location>
</feature>
<accession>A0ABY5NI26</accession>
<dbReference type="EMBL" id="CP091139">
    <property type="protein sequence ID" value="UUT34835.1"/>
    <property type="molecule type" value="Genomic_DNA"/>
</dbReference>
<dbReference type="InterPro" id="IPR006015">
    <property type="entry name" value="Universal_stress_UspA"/>
</dbReference>
<dbReference type="SUPFAM" id="SSF52402">
    <property type="entry name" value="Adenine nucleotide alpha hydrolases-like"/>
    <property type="match status" value="1"/>
</dbReference>
<dbReference type="PRINTS" id="PR01438">
    <property type="entry name" value="UNVRSLSTRESS"/>
</dbReference>
<dbReference type="Pfam" id="PF00582">
    <property type="entry name" value="Usp"/>
    <property type="match status" value="1"/>
</dbReference>
<dbReference type="PANTHER" id="PTHR46553:SF3">
    <property type="entry name" value="ADENINE NUCLEOTIDE ALPHA HYDROLASES-LIKE SUPERFAMILY PROTEIN"/>
    <property type="match status" value="1"/>
</dbReference>
<name>A0ABY5NI26_9MICO</name>
<sequence length="155" mass="16260">MDDSRDRDRVLVGVDGSNSSIEALRYAARIAAALGSPLSVATAWTFHPLVSPYLSDSWSPERDAEMVLDTAIESAFADVPPPLNRAVLIGPAALTLIEESAYSAMLVLGSRGHGGFAGLLLGSVSAACAEHGHCPVLIVHPRRQQEGTRGGPDES</sequence>
<dbReference type="Gene3D" id="3.40.50.620">
    <property type="entry name" value="HUPs"/>
    <property type="match status" value="1"/>
</dbReference>
<dbReference type="InterPro" id="IPR006016">
    <property type="entry name" value="UspA"/>
</dbReference>
<dbReference type="PANTHER" id="PTHR46553">
    <property type="entry name" value="ADENINE NUCLEOTIDE ALPHA HYDROLASES-LIKE SUPERFAMILY PROTEIN"/>
    <property type="match status" value="1"/>
</dbReference>
<gene>
    <name evidence="3" type="ORF">L2X98_30880</name>
</gene>